<feature type="non-terminal residue" evidence="2">
    <location>
        <position position="277"/>
    </location>
</feature>
<dbReference type="Gene3D" id="3.20.20.80">
    <property type="entry name" value="Glycosidases"/>
    <property type="match status" value="1"/>
</dbReference>
<proteinExistence type="predicted"/>
<comment type="caution">
    <text evidence="2">The sequence shown here is derived from an EMBL/GenBank/DDBJ whole genome shotgun (WGS) entry which is preliminary data.</text>
</comment>
<feature type="non-terminal residue" evidence="2">
    <location>
        <position position="1"/>
    </location>
</feature>
<reference evidence="2" key="1">
    <citation type="journal article" date="2014" name="Front. Microbiol.">
        <title>High frequency of phylogenetically diverse reductive dehalogenase-homologous genes in deep subseafloor sedimentary metagenomes.</title>
        <authorList>
            <person name="Kawai M."/>
            <person name="Futagami T."/>
            <person name="Toyoda A."/>
            <person name="Takaki Y."/>
            <person name="Nishi S."/>
            <person name="Hori S."/>
            <person name="Arai W."/>
            <person name="Tsubouchi T."/>
            <person name="Morono Y."/>
            <person name="Uchiyama I."/>
            <person name="Ito T."/>
            <person name="Fujiyama A."/>
            <person name="Inagaki F."/>
            <person name="Takami H."/>
        </authorList>
    </citation>
    <scope>NUCLEOTIDE SEQUENCE</scope>
    <source>
        <strain evidence="2">Expedition CK06-06</strain>
    </source>
</reference>
<feature type="domain" description="Apiosidase-like catalytic" evidence="1">
    <location>
        <begin position="58"/>
        <end position="269"/>
    </location>
</feature>
<dbReference type="InterPro" id="IPR025277">
    <property type="entry name" value="Apiosidase-like_cat_dom"/>
</dbReference>
<accession>X1T1V2</accession>
<evidence type="ECO:0000259" key="1">
    <source>
        <dbReference type="Pfam" id="PF13204"/>
    </source>
</evidence>
<organism evidence="2">
    <name type="scientific">marine sediment metagenome</name>
    <dbReference type="NCBI Taxonomy" id="412755"/>
    <lineage>
        <taxon>unclassified sequences</taxon>
        <taxon>metagenomes</taxon>
        <taxon>ecological metagenomes</taxon>
    </lineage>
</organism>
<protein>
    <recommendedName>
        <fullName evidence="1">Apiosidase-like catalytic domain-containing protein</fullName>
    </recommendedName>
</protein>
<dbReference type="PANTHER" id="PTHR37836">
    <property type="entry name" value="LMO1036 PROTEIN"/>
    <property type="match status" value="1"/>
</dbReference>
<evidence type="ECO:0000313" key="2">
    <source>
        <dbReference type="EMBL" id="GAI99302.1"/>
    </source>
</evidence>
<gene>
    <name evidence="2" type="ORF">S12H4_31609</name>
</gene>
<dbReference type="AlphaFoldDB" id="X1T1V2"/>
<sequence>FNCIAMIAALGNWANDDKPSGLKMADGTVLRSAWKQAGTQSAKDMHDEDGNRAFLFPGKVPGFEKYFPDVERVNPAYFRNMDKKIDYLNSQGFVPFIEVSRRDIGQAWKKYYDWPGSYTRYIQYIWSRYQANICLFSPIHLDWTGATIPPEEWNEAANKVIERYGHPPFGTPAGTNSNPSTLRNFGHTDKAKWLTFHQIGNRRTHDLYPYLTEIFNASPPVPGINGEPYYAGMLDAEGGTEKSALYCRSAMYGSVLSGGLGGHIYGAGGWQGGLWSG</sequence>
<dbReference type="Pfam" id="PF13204">
    <property type="entry name" value="Apiosidase"/>
    <property type="match status" value="1"/>
</dbReference>
<dbReference type="EMBL" id="BARW01018466">
    <property type="protein sequence ID" value="GAI99302.1"/>
    <property type="molecule type" value="Genomic_DNA"/>
</dbReference>
<name>X1T1V2_9ZZZZ</name>
<dbReference type="PANTHER" id="PTHR37836:SF2">
    <property type="entry name" value="DUF4038 DOMAIN-CONTAINING PROTEIN"/>
    <property type="match status" value="1"/>
</dbReference>